<dbReference type="Gene3D" id="2.70.160.11">
    <property type="entry name" value="Hnrnp arginine n-methyltransferase1"/>
    <property type="match status" value="1"/>
</dbReference>
<dbReference type="AlphaFoldDB" id="A0A166VHG2"/>
<feature type="domain" description="Methyltransferase" evidence="9">
    <location>
        <begin position="242"/>
        <end position="339"/>
    </location>
</feature>
<dbReference type="InterPro" id="IPR036236">
    <property type="entry name" value="Znf_C2H2_sf"/>
</dbReference>
<dbReference type="OrthoDB" id="7848332at2759"/>
<evidence type="ECO:0000256" key="5">
    <source>
        <dbReference type="ARBA" id="ARBA00047384"/>
    </source>
</evidence>
<dbReference type="PANTHER" id="PTHR11006:SF116">
    <property type="entry name" value="PROTEIN METHYLTRANSFERASE"/>
    <property type="match status" value="1"/>
</dbReference>
<dbReference type="InterPro" id="IPR041698">
    <property type="entry name" value="Methyltransf_25"/>
</dbReference>
<dbReference type="GO" id="GO:0035242">
    <property type="term" value="F:protein-arginine omega-N asymmetric methyltransferase activity"/>
    <property type="evidence" value="ECO:0007669"/>
    <property type="project" value="UniProtKB-EC"/>
</dbReference>
<evidence type="ECO:0000259" key="9">
    <source>
        <dbReference type="Pfam" id="PF13649"/>
    </source>
</evidence>
<dbReference type="EC" id="2.1.1.319" evidence="1"/>
<sequence length="540" mass="60897">MEHEETRTGAHSSGSHTSEESNWLDLEPDVESVRVLSFFDDLTFSTLPDMLNHCKEHYRFDLLAIVRRLDLEFLEVVKLVNFIRSQARSNSVLPELILHEHIEPESFLKPVIDNDAAIFLLDEVLTSEVSVEDSMTAAVQSRSAMSSDLLENNKLLQAELDAVREGFADYRLAVEHTLNRRWEIDEEPRPAVESTKKDSSGYYFESYAARDIHETMLKDTVRTEAYRDFIYGNKHIFQGKTVLDIGCGTGILSMFCAKAGATCVLAVEKSDIIEKARENAFNNKLSDVITFVKGSIEEVTLPVVQVDIIVSEWMGYCLLYEAMLPSIIYARDKYLKPDGLLIPSSATIWIAPVKDDAYNSEHVSYWQDVYGFDMKAMQEGLFNDVRIDALPEDSLCGGPYPFKVLDLYQTQSADLSFTARWTTELDEGIKHFDGFLIWFDIYFSPSRTSSLPSATTTPSKFMKALSGNVAFTTGPNGPETHWKQGLLLAAPQEAQSTVPTLGPLAGRITFTVHSENARALLLQVSWMTEKGEKQQQWELK</sequence>
<dbReference type="STRING" id="1081109.A0A166VHG2"/>
<protein>
    <recommendedName>
        <fullName evidence="1">type I protein arginine methyltransferase</fullName>
        <ecNumber evidence="1">2.1.1.319</ecNumber>
    </recommendedName>
</protein>
<comment type="catalytic activity">
    <reaction evidence="5">
        <text>L-arginyl-[protein] + 2 S-adenosyl-L-methionine = N(omega),N(omega)-dimethyl-L-arginyl-[protein] + 2 S-adenosyl-L-homocysteine + 2 H(+)</text>
        <dbReference type="Rhea" id="RHEA:48096"/>
        <dbReference type="Rhea" id="RHEA-COMP:10532"/>
        <dbReference type="Rhea" id="RHEA-COMP:11991"/>
        <dbReference type="ChEBI" id="CHEBI:15378"/>
        <dbReference type="ChEBI" id="CHEBI:29965"/>
        <dbReference type="ChEBI" id="CHEBI:57856"/>
        <dbReference type="ChEBI" id="CHEBI:59789"/>
        <dbReference type="ChEBI" id="CHEBI:61897"/>
        <dbReference type="EC" id="2.1.1.319"/>
    </reaction>
    <physiologicalReaction direction="left-to-right" evidence="5">
        <dbReference type="Rhea" id="RHEA:48097"/>
    </physiologicalReaction>
</comment>
<dbReference type="PANTHER" id="PTHR11006">
    <property type="entry name" value="PROTEIN ARGININE N-METHYLTRANSFERASE"/>
    <property type="match status" value="1"/>
</dbReference>
<evidence type="ECO:0000256" key="4">
    <source>
        <dbReference type="ARBA" id="ARBA00022691"/>
    </source>
</evidence>
<evidence type="ECO:0000313" key="11">
    <source>
        <dbReference type="EMBL" id="OAA33667.1"/>
    </source>
</evidence>
<dbReference type="FunFam" id="3.40.50.150:FF:000003">
    <property type="entry name" value="Blast:Protein arginine N-methyltransferase 1"/>
    <property type="match status" value="1"/>
</dbReference>
<dbReference type="InterPro" id="IPR025799">
    <property type="entry name" value="Arg_MeTrfase"/>
</dbReference>
<dbReference type="PROSITE" id="PS51678">
    <property type="entry name" value="SAM_MT_PRMT"/>
    <property type="match status" value="1"/>
</dbReference>
<keyword evidence="3 7" id="KW-0808">Transferase</keyword>
<organism evidence="11 12">
    <name type="scientific">Moelleriella libera RCEF 2490</name>
    <dbReference type="NCBI Taxonomy" id="1081109"/>
    <lineage>
        <taxon>Eukaryota</taxon>
        <taxon>Fungi</taxon>
        <taxon>Dikarya</taxon>
        <taxon>Ascomycota</taxon>
        <taxon>Pezizomycotina</taxon>
        <taxon>Sordariomycetes</taxon>
        <taxon>Hypocreomycetidae</taxon>
        <taxon>Hypocreales</taxon>
        <taxon>Clavicipitaceae</taxon>
        <taxon>Moelleriella</taxon>
    </lineage>
</organism>
<evidence type="ECO:0000256" key="2">
    <source>
        <dbReference type="ARBA" id="ARBA00022603"/>
    </source>
</evidence>
<comment type="catalytic activity">
    <reaction evidence="6">
        <text>L-arginyl-[protein] + S-adenosyl-L-methionine = N(omega)-methyl-L-arginyl-[protein] + S-adenosyl-L-homocysteine + H(+)</text>
        <dbReference type="Rhea" id="RHEA:48100"/>
        <dbReference type="Rhea" id="RHEA-COMP:10532"/>
        <dbReference type="Rhea" id="RHEA-COMP:11990"/>
        <dbReference type="ChEBI" id="CHEBI:15378"/>
        <dbReference type="ChEBI" id="CHEBI:29965"/>
        <dbReference type="ChEBI" id="CHEBI:57856"/>
        <dbReference type="ChEBI" id="CHEBI:59789"/>
        <dbReference type="ChEBI" id="CHEBI:65280"/>
    </reaction>
    <physiologicalReaction direction="left-to-right" evidence="6">
        <dbReference type="Rhea" id="RHEA:48101"/>
    </physiologicalReaction>
</comment>
<dbReference type="GO" id="GO:0042054">
    <property type="term" value="F:histone methyltransferase activity"/>
    <property type="evidence" value="ECO:0007669"/>
    <property type="project" value="TreeGrafter"/>
</dbReference>
<evidence type="ECO:0000259" key="10">
    <source>
        <dbReference type="Pfam" id="PF22528"/>
    </source>
</evidence>
<dbReference type="InterPro" id="IPR029063">
    <property type="entry name" value="SAM-dependent_MTases_sf"/>
</dbReference>
<evidence type="ECO:0000313" key="12">
    <source>
        <dbReference type="Proteomes" id="UP000078544"/>
    </source>
</evidence>
<gene>
    <name evidence="11" type="ORF">AAL_01132</name>
</gene>
<keyword evidence="4 7" id="KW-0949">S-adenosyl-L-methionine</keyword>
<keyword evidence="2 7" id="KW-0489">Methyltransferase</keyword>
<dbReference type="SUPFAM" id="SSF57667">
    <property type="entry name" value="beta-beta-alpha zinc fingers"/>
    <property type="match status" value="1"/>
</dbReference>
<dbReference type="GO" id="GO:0032259">
    <property type="term" value="P:methylation"/>
    <property type="evidence" value="ECO:0007669"/>
    <property type="project" value="UniProtKB-KW"/>
</dbReference>
<accession>A0A166VHG2</accession>
<proteinExistence type="predicted"/>
<reference evidence="11 12" key="1">
    <citation type="journal article" date="2016" name="Genome Biol. Evol.">
        <title>Divergent and convergent evolution of fungal pathogenicity.</title>
        <authorList>
            <person name="Shang Y."/>
            <person name="Xiao G."/>
            <person name="Zheng P."/>
            <person name="Cen K."/>
            <person name="Zhan S."/>
            <person name="Wang C."/>
        </authorList>
    </citation>
    <scope>NUCLEOTIDE SEQUENCE [LARGE SCALE GENOMIC DNA]</scope>
    <source>
        <strain evidence="11 12">RCEF 2490</strain>
    </source>
</reference>
<dbReference type="EMBL" id="AZGY01000001">
    <property type="protein sequence ID" value="OAA33667.1"/>
    <property type="molecule type" value="Genomic_DNA"/>
</dbReference>
<dbReference type="Pfam" id="PF13649">
    <property type="entry name" value="Methyltransf_25"/>
    <property type="match status" value="1"/>
</dbReference>
<evidence type="ECO:0000256" key="6">
    <source>
        <dbReference type="ARBA" id="ARBA00049303"/>
    </source>
</evidence>
<feature type="domain" description="Protein arginine N-methyltransferase" evidence="10">
    <location>
        <begin position="345"/>
        <end position="527"/>
    </location>
</feature>
<evidence type="ECO:0000256" key="3">
    <source>
        <dbReference type="ARBA" id="ARBA00022679"/>
    </source>
</evidence>
<dbReference type="GO" id="GO:0005634">
    <property type="term" value="C:nucleus"/>
    <property type="evidence" value="ECO:0007669"/>
    <property type="project" value="TreeGrafter"/>
</dbReference>
<evidence type="ECO:0000256" key="8">
    <source>
        <dbReference type="SAM" id="MobiDB-lite"/>
    </source>
</evidence>
<dbReference type="CDD" id="cd02440">
    <property type="entry name" value="AdoMet_MTases"/>
    <property type="match status" value="1"/>
</dbReference>
<dbReference type="Gene3D" id="3.40.50.150">
    <property type="entry name" value="Vaccinia Virus protein VP39"/>
    <property type="match status" value="1"/>
</dbReference>
<name>A0A166VHG2_9HYPO</name>
<evidence type="ECO:0000256" key="1">
    <source>
        <dbReference type="ARBA" id="ARBA00011925"/>
    </source>
</evidence>
<feature type="region of interest" description="Disordered" evidence="8">
    <location>
        <begin position="1"/>
        <end position="22"/>
    </location>
</feature>
<keyword evidence="12" id="KW-1185">Reference proteome</keyword>
<dbReference type="SUPFAM" id="SSF53335">
    <property type="entry name" value="S-adenosyl-L-methionine-dependent methyltransferases"/>
    <property type="match status" value="1"/>
</dbReference>
<dbReference type="InterPro" id="IPR055135">
    <property type="entry name" value="PRMT_dom"/>
</dbReference>
<dbReference type="Proteomes" id="UP000078544">
    <property type="component" value="Unassembled WGS sequence"/>
</dbReference>
<comment type="caution">
    <text evidence="11">The sequence shown here is derived from an EMBL/GenBank/DDBJ whole genome shotgun (WGS) entry which is preliminary data.</text>
</comment>
<evidence type="ECO:0000256" key="7">
    <source>
        <dbReference type="PROSITE-ProRule" id="PRU01015"/>
    </source>
</evidence>
<dbReference type="Pfam" id="PF22528">
    <property type="entry name" value="PRMT_C"/>
    <property type="match status" value="1"/>
</dbReference>